<feature type="compositionally biased region" description="Low complexity" evidence="1">
    <location>
        <begin position="17"/>
        <end position="50"/>
    </location>
</feature>
<dbReference type="EC" id="3.1.1.81" evidence="2"/>
<accession>A0A5K1K2N2</accession>
<dbReference type="AlphaFoldDB" id="A0A5K1K2N2"/>
<protein>
    <submittedName>
        <fullName evidence="2">N-acyl homoserine lactonase (AHL-lactonase) (Acyl-homoserine lactonase) (EC)</fullName>
        <ecNumber evidence="2">3.1.1.81</ecNumber>
    </submittedName>
</protein>
<sequence length="154" mass="16895">MDDDDDDDEDADGRDAGGSADDNGDAQPSPRSPSVAASPSPHRRAPVPASRPRPRSTRPPIDTVDELDELPYAAGYTEDPTPGRRGFYGTALDHDIAALREEYNVLSARVSRDTALMRALEQREEARTRLGFGEYASPFVPAPSNRWEVREAEE</sequence>
<dbReference type="EMBL" id="LR728307">
    <property type="protein sequence ID" value="VWP00259.1"/>
    <property type="molecule type" value="Genomic_DNA"/>
</dbReference>
<reference evidence="2" key="1">
    <citation type="submission" date="2019-10" db="EMBL/GenBank/DDBJ databases">
        <authorList>
            <person name="Nor Muhammad N."/>
        </authorList>
    </citation>
    <scope>NUCLEOTIDE SEQUENCE</scope>
</reference>
<dbReference type="GO" id="GO:0102007">
    <property type="term" value="F:acyl-L-homoserine-lactone lactonohydrolase activity"/>
    <property type="evidence" value="ECO:0007669"/>
    <property type="project" value="UniProtKB-EC"/>
</dbReference>
<evidence type="ECO:0000313" key="2">
    <source>
        <dbReference type="EMBL" id="VWP00259.1"/>
    </source>
</evidence>
<keyword evidence="2" id="KW-0378">Hydrolase</keyword>
<organism evidence="2">
    <name type="scientific">Ganoderma boninense</name>
    <dbReference type="NCBI Taxonomy" id="34458"/>
    <lineage>
        <taxon>Eukaryota</taxon>
        <taxon>Fungi</taxon>
        <taxon>Dikarya</taxon>
        <taxon>Basidiomycota</taxon>
        <taxon>Agaricomycotina</taxon>
        <taxon>Agaricomycetes</taxon>
        <taxon>Polyporales</taxon>
        <taxon>Polyporaceae</taxon>
        <taxon>Ganoderma</taxon>
    </lineage>
</organism>
<proteinExistence type="predicted"/>
<feature type="region of interest" description="Disordered" evidence="1">
    <location>
        <begin position="1"/>
        <end position="85"/>
    </location>
</feature>
<evidence type="ECO:0000256" key="1">
    <source>
        <dbReference type="SAM" id="MobiDB-lite"/>
    </source>
</evidence>
<gene>
    <name evidence="2" type="primary">Q9L8R8</name>
</gene>
<feature type="compositionally biased region" description="Acidic residues" evidence="1">
    <location>
        <begin position="1"/>
        <end position="12"/>
    </location>
</feature>
<name>A0A5K1K2N2_9APHY</name>